<name>A0ABS7EBE2_9GAMM</name>
<comment type="similarity">
    <text evidence="1">Belongs to the MaoP family.</text>
</comment>
<evidence type="ECO:0000256" key="2">
    <source>
        <dbReference type="ARBA" id="ARBA00093628"/>
    </source>
</evidence>
<comment type="caution">
    <text evidence="3">The sequence shown here is derived from an EMBL/GenBank/DDBJ whole genome shotgun (WGS) entry which is preliminary data.</text>
</comment>
<protein>
    <recommendedName>
        <fullName evidence="2">Macrodomain Ori protein</fullName>
    </recommendedName>
</protein>
<accession>A0ABS7EBE2</accession>
<evidence type="ECO:0000313" key="4">
    <source>
        <dbReference type="Proteomes" id="UP001166251"/>
    </source>
</evidence>
<keyword evidence="4" id="KW-1185">Reference proteome</keyword>
<proteinExistence type="inferred from homology"/>
<gene>
    <name evidence="3" type="ORF">K0504_01250</name>
</gene>
<dbReference type="Proteomes" id="UP001166251">
    <property type="component" value="Unassembled WGS sequence"/>
</dbReference>
<evidence type="ECO:0000256" key="1">
    <source>
        <dbReference type="ARBA" id="ARBA00093464"/>
    </source>
</evidence>
<reference evidence="3" key="1">
    <citation type="submission" date="2021-07" db="EMBL/GenBank/DDBJ databases">
        <title>Neiella marina sp. nov., isolated from the intestinal content of sea cucumber Apostichopus japonicus.</title>
        <authorList>
            <person name="Bai X."/>
        </authorList>
    </citation>
    <scope>NUCLEOTIDE SEQUENCE</scope>
    <source>
        <strain evidence="3">126</strain>
    </source>
</reference>
<organism evidence="3 4">
    <name type="scientific">Neiella holothuriorum</name>
    <dbReference type="NCBI Taxonomy" id="2870530"/>
    <lineage>
        <taxon>Bacteria</taxon>
        <taxon>Pseudomonadati</taxon>
        <taxon>Pseudomonadota</taxon>
        <taxon>Gammaproteobacteria</taxon>
        <taxon>Alteromonadales</taxon>
        <taxon>Echinimonadaceae</taxon>
        <taxon>Neiella</taxon>
    </lineage>
</organism>
<dbReference type="InterPro" id="IPR007335">
    <property type="entry name" value="DUF413"/>
</dbReference>
<dbReference type="EMBL" id="JAHZSS010000001">
    <property type="protein sequence ID" value="MBW8189647.1"/>
    <property type="molecule type" value="Genomic_DNA"/>
</dbReference>
<dbReference type="Pfam" id="PF04219">
    <property type="entry name" value="DUF413"/>
    <property type="match status" value="1"/>
</dbReference>
<sequence>MNTQIRLGTTRFYDSQKFARGFQKSGDFTVKESDLLTVYGATLSQLERGELQPESDAESQFLAVLRGEQAAQTELEKVWLKYVGLARNKRRFHAVTSYRRNHDGDTRQLAEQT</sequence>
<dbReference type="RefSeq" id="WP_220102321.1">
    <property type="nucleotide sequence ID" value="NZ_JAHZSS010000001.1"/>
</dbReference>
<evidence type="ECO:0000313" key="3">
    <source>
        <dbReference type="EMBL" id="MBW8189647.1"/>
    </source>
</evidence>